<comment type="similarity">
    <text evidence="1">Belongs to the peptidase M32 family.</text>
</comment>
<dbReference type="InterPro" id="IPR001333">
    <property type="entry name" value="Peptidase_M32_Taq"/>
</dbReference>
<dbReference type="EMBL" id="JAQOSQ010000007">
    <property type="protein sequence ID" value="MDJ1183398.1"/>
    <property type="molecule type" value="Genomic_DNA"/>
</dbReference>
<name>A0ABT7BYP2_9CYAN</name>
<dbReference type="PRINTS" id="PR00998">
    <property type="entry name" value="CRBOXYPTASET"/>
</dbReference>
<keyword evidence="1" id="KW-0482">Metalloprotease</keyword>
<comment type="catalytic activity">
    <reaction evidence="1">
        <text>Release of a C-terminal amino acid with broad specificity, except for -Pro.</text>
        <dbReference type="EC" id="3.4.17.19"/>
    </reaction>
</comment>
<gene>
    <name evidence="2" type="ORF">PMH09_09315</name>
</gene>
<sequence length="508" mass="57994">MISTLTPTSDRLQQLQTWVTEIHDIYAAAALLYWDRATYMPSQGVAARGRQMALLRQIAHQKMTDDRLGELLANLRSQAGDFAPHSAEASLIEVADRNYQRAVQVPSEFVARFSRHRTDCYDAWARAKEDDNFAIVQPKLEKTLELTQEYASYFSGYDHIADPLIEDVDYGMTVATLRPLFSQLRQELVPIVEAIAACPAPDTSCLQQTFDRQQQLDFTLDLLQQLGYDFSRGRQDESLHPFTTSFSIDDVRITTRVREDDLTEALFSSIHEMGHALYEQGFDRQLEGTPLAEGSSSGVHESQSRLWENLVGRSHQFWKYFYPQLQQKFPQQLADVSLDTFYRAVNNVERSLIRTDADEVTYNLHVMIRFDLELELLEGSLAVRDLPEAWNARYESDLGVRPPSDRLGVLQDIHWYTSNIGAMFQCYTLGNLMSAQLYDAVLKADPNLLENIAAGNFASLHRWLIDNVHQFGCRYTPSELIVKATGAELSIAPFLNYIRGKYSQLYDI</sequence>
<keyword evidence="3" id="KW-1185">Reference proteome</keyword>
<keyword evidence="1" id="KW-0378">Hydrolase</keyword>
<reference evidence="2 3" key="1">
    <citation type="submission" date="2023-01" db="EMBL/GenBank/DDBJ databases">
        <title>Novel diversity within Roseofilum (Cyanobacteria; Desertifilaceae) from marine benthic mats with descriptions of four novel species.</title>
        <authorList>
            <person name="Wang Y."/>
            <person name="Berthold D.E."/>
            <person name="Hu J."/>
            <person name="Lefler F.W."/>
            <person name="Laughinghouse H.D. IV."/>
        </authorList>
    </citation>
    <scope>NUCLEOTIDE SEQUENCE [LARGE SCALE GENOMIC DNA]</scope>
    <source>
        <strain evidence="2 3">BLCC-M143</strain>
    </source>
</reference>
<dbReference type="PROSITE" id="PS52034">
    <property type="entry name" value="PEPTIDASE_M32"/>
    <property type="match status" value="1"/>
</dbReference>
<dbReference type="PIRSF" id="PIRSF006615">
    <property type="entry name" value="Zn_crbxpep_Taq"/>
    <property type="match status" value="1"/>
</dbReference>
<dbReference type="CDD" id="cd06460">
    <property type="entry name" value="M32_Taq"/>
    <property type="match status" value="1"/>
</dbReference>
<keyword evidence="1" id="KW-0479">Metal-binding</keyword>
<accession>A0ABT7BYP2</accession>
<keyword evidence="1" id="KW-0645">Protease</keyword>
<evidence type="ECO:0000313" key="2">
    <source>
        <dbReference type="EMBL" id="MDJ1183398.1"/>
    </source>
</evidence>
<dbReference type="Pfam" id="PF02074">
    <property type="entry name" value="Peptidase_M32"/>
    <property type="match status" value="1"/>
</dbReference>
<dbReference type="GO" id="GO:0004180">
    <property type="term" value="F:carboxypeptidase activity"/>
    <property type="evidence" value="ECO:0007669"/>
    <property type="project" value="UniProtKB-KW"/>
</dbReference>
<evidence type="ECO:0000313" key="3">
    <source>
        <dbReference type="Proteomes" id="UP001232992"/>
    </source>
</evidence>
<dbReference type="SUPFAM" id="SSF55486">
    <property type="entry name" value="Metalloproteases ('zincins'), catalytic domain"/>
    <property type="match status" value="1"/>
</dbReference>
<dbReference type="Gene3D" id="1.10.1370.30">
    <property type="match status" value="1"/>
</dbReference>
<comment type="caution">
    <text evidence="2">The sequence shown here is derived from an EMBL/GenBank/DDBJ whole genome shotgun (WGS) entry which is preliminary data.</text>
</comment>
<dbReference type="EC" id="3.4.17.19" evidence="1"/>
<evidence type="ECO:0000256" key="1">
    <source>
        <dbReference type="PIRNR" id="PIRNR006615"/>
    </source>
</evidence>
<keyword evidence="1 2" id="KW-0121">Carboxypeptidase</keyword>
<proteinExistence type="inferred from homology"/>
<organism evidence="2 3">
    <name type="scientific">Roseofilum casamattae BLCC-M143</name>
    <dbReference type="NCBI Taxonomy" id="3022442"/>
    <lineage>
        <taxon>Bacteria</taxon>
        <taxon>Bacillati</taxon>
        <taxon>Cyanobacteriota</taxon>
        <taxon>Cyanophyceae</taxon>
        <taxon>Desertifilales</taxon>
        <taxon>Desertifilaceae</taxon>
        <taxon>Roseofilum</taxon>
        <taxon>Roseofilum casamattae</taxon>
    </lineage>
</organism>
<dbReference type="PANTHER" id="PTHR34217">
    <property type="entry name" value="METAL-DEPENDENT CARBOXYPEPTIDASE"/>
    <property type="match status" value="1"/>
</dbReference>
<protein>
    <recommendedName>
        <fullName evidence="1">Metal-dependent carboxypeptidase</fullName>
        <ecNumber evidence="1">3.4.17.19</ecNumber>
    </recommendedName>
</protein>
<dbReference type="Proteomes" id="UP001232992">
    <property type="component" value="Unassembled WGS sequence"/>
</dbReference>
<comment type="function">
    <text evidence="1">Broad specificity carboxypetidase that releases amino acids sequentially from the C-terminus, including neutral, aromatic, polar and basic residues.</text>
</comment>
<dbReference type="PANTHER" id="PTHR34217:SF1">
    <property type="entry name" value="CARBOXYPEPTIDASE 1"/>
    <property type="match status" value="1"/>
</dbReference>